<evidence type="ECO:0000256" key="1">
    <source>
        <dbReference type="ARBA" id="ARBA00022527"/>
    </source>
</evidence>
<dbReference type="AlphaFoldDB" id="A0A9W7ZWU6"/>
<dbReference type="InterPro" id="IPR011009">
    <property type="entry name" value="Kinase-like_dom_sf"/>
</dbReference>
<dbReference type="Gene3D" id="1.10.510.10">
    <property type="entry name" value="Transferase(Phosphotransferase) domain 1"/>
    <property type="match status" value="1"/>
</dbReference>
<evidence type="ECO:0000256" key="4">
    <source>
        <dbReference type="ARBA" id="ARBA00022777"/>
    </source>
</evidence>
<dbReference type="PROSITE" id="PS00108">
    <property type="entry name" value="PROTEIN_KINASE_ST"/>
    <property type="match status" value="1"/>
</dbReference>
<dbReference type="PANTHER" id="PTHR47448">
    <property type="entry name" value="DUAL SPECIFICITY MITOGEN-ACTIVATED PROTEIN KINASE KINASE DSOR1-LIKE PROTEIN"/>
    <property type="match status" value="1"/>
</dbReference>
<dbReference type="GO" id="GO:0004674">
    <property type="term" value="F:protein serine/threonine kinase activity"/>
    <property type="evidence" value="ECO:0007669"/>
    <property type="project" value="UniProtKB-KW"/>
</dbReference>
<proteinExistence type="predicted"/>
<evidence type="ECO:0000256" key="2">
    <source>
        <dbReference type="ARBA" id="ARBA00022679"/>
    </source>
</evidence>
<dbReference type="PROSITE" id="PS50011">
    <property type="entry name" value="PROTEIN_KINASE_DOM"/>
    <property type="match status" value="1"/>
</dbReference>
<keyword evidence="4 7" id="KW-0418">Kinase</keyword>
<keyword evidence="8" id="KW-1185">Reference proteome</keyword>
<feature type="domain" description="Protein kinase" evidence="6">
    <location>
        <begin position="80"/>
        <end position="327"/>
    </location>
</feature>
<evidence type="ECO:0000256" key="5">
    <source>
        <dbReference type="ARBA" id="ARBA00022840"/>
    </source>
</evidence>
<keyword evidence="3" id="KW-0547">Nucleotide-binding</keyword>
<dbReference type="InterPro" id="IPR050915">
    <property type="entry name" value="MAP_kinase_kinase"/>
</dbReference>
<dbReference type="GO" id="GO:0004708">
    <property type="term" value="F:MAP kinase kinase activity"/>
    <property type="evidence" value="ECO:0007669"/>
    <property type="project" value="UniProtKB-EC"/>
</dbReference>
<dbReference type="SUPFAM" id="SSF56112">
    <property type="entry name" value="Protein kinase-like (PK-like)"/>
    <property type="match status" value="1"/>
</dbReference>
<protein>
    <submittedName>
        <fullName evidence="7">MAP kinase kinase (MEK)</fullName>
        <ecNumber evidence="7">2.7.12.2</ecNumber>
    </submittedName>
</protein>
<keyword evidence="5" id="KW-0067">ATP-binding</keyword>
<dbReference type="SMART" id="SM00220">
    <property type="entry name" value="S_TKc"/>
    <property type="match status" value="1"/>
</dbReference>
<dbReference type="Pfam" id="PF00069">
    <property type="entry name" value="Pkinase"/>
    <property type="match status" value="1"/>
</dbReference>
<gene>
    <name evidence="7" type="primary">STE7</name>
    <name evidence="7" type="ORF">H4219_004587</name>
</gene>
<keyword evidence="1" id="KW-0723">Serine/threonine-protein kinase</keyword>
<dbReference type="InterPro" id="IPR000719">
    <property type="entry name" value="Prot_kinase_dom"/>
</dbReference>
<keyword evidence="2 7" id="KW-0808">Transferase</keyword>
<evidence type="ECO:0000256" key="3">
    <source>
        <dbReference type="ARBA" id="ARBA00022741"/>
    </source>
</evidence>
<dbReference type="InterPro" id="IPR008271">
    <property type="entry name" value="Ser/Thr_kinase_AS"/>
</dbReference>
<dbReference type="OrthoDB" id="10252354at2759"/>
<dbReference type="EC" id="2.7.12.2" evidence="7"/>
<dbReference type="FunFam" id="3.30.200.20:FF:000040">
    <property type="entry name" value="Dual specificity mitogen-activated protein kinase kinase"/>
    <property type="match status" value="1"/>
</dbReference>
<sequence length="347" mass="38774">MVLRKKRNFKGLALPSDGPDEAKTPSNMAIPSDAAGLGSIGLDTAGGATFLYEKQGYTNAAVASLEIGVEFRLDLRSEDLQHLQEMGSGASGMVNQVLHIPTKTIMAMKTIRIDANIRQQVLKELQILHECNSPYIVSFYGAFATGNDIRICMESFDHIYKKHGPIPVDVLGKLTYSVLMGLTYLYEEHRIMHRDIKPSNILVNSSGYIKICDFGISKEMVNSIANTFVGTAAYMSPERMEGSSYTVKSDVWSLGTALMELAIGQYPFRPEGEAMSIFEMLDFITKEELPPLPQEFPEDLRDLVNQCLRRDPVQRPTPKELLNHPFVERYSAEKVDIAKWAKTLTNQ</sequence>
<name>A0A9W7ZWU6_9FUNG</name>
<reference evidence="7" key="1">
    <citation type="submission" date="2022-07" db="EMBL/GenBank/DDBJ databases">
        <title>Phylogenomic reconstructions and comparative analyses of Kickxellomycotina fungi.</title>
        <authorList>
            <person name="Reynolds N.K."/>
            <person name="Stajich J.E."/>
            <person name="Barry K."/>
            <person name="Grigoriev I.V."/>
            <person name="Crous P."/>
            <person name="Smith M.E."/>
        </authorList>
    </citation>
    <scope>NUCLEOTIDE SEQUENCE</scope>
    <source>
        <strain evidence="7">NBRC 100468</strain>
    </source>
</reference>
<evidence type="ECO:0000313" key="7">
    <source>
        <dbReference type="EMBL" id="KAJ1914877.1"/>
    </source>
</evidence>
<dbReference type="GO" id="GO:0005524">
    <property type="term" value="F:ATP binding"/>
    <property type="evidence" value="ECO:0007669"/>
    <property type="project" value="UniProtKB-KW"/>
</dbReference>
<comment type="caution">
    <text evidence="7">The sequence shown here is derived from an EMBL/GenBank/DDBJ whole genome shotgun (WGS) entry which is preliminary data.</text>
</comment>
<evidence type="ECO:0000313" key="8">
    <source>
        <dbReference type="Proteomes" id="UP001150538"/>
    </source>
</evidence>
<accession>A0A9W7ZWU6</accession>
<dbReference type="PANTHER" id="PTHR47448:SF1">
    <property type="entry name" value="SERINE_THREONINE-PROTEIN KINASE STE7 HOMOLOG"/>
    <property type="match status" value="1"/>
</dbReference>
<dbReference type="Gene3D" id="3.30.200.20">
    <property type="entry name" value="Phosphorylase Kinase, domain 1"/>
    <property type="match status" value="1"/>
</dbReference>
<organism evidence="7 8">
    <name type="scientific">Mycoemilia scoparia</name>
    <dbReference type="NCBI Taxonomy" id="417184"/>
    <lineage>
        <taxon>Eukaryota</taxon>
        <taxon>Fungi</taxon>
        <taxon>Fungi incertae sedis</taxon>
        <taxon>Zoopagomycota</taxon>
        <taxon>Kickxellomycotina</taxon>
        <taxon>Kickxellomycetes</taxon>
        <taxon>Kickxellales</taxon>
        <taxon>Kickxellaceae</taxon>
        <taxon>Mycoemilia</taxon>
    </lineage>
</organism>
<dbReference type="EMBL" id="JANBPU010000175">
    <property type="protein sequence ID" value="KAJ1914877.1"/>
    <property type="molecule type" value="Genomic_DNA"/>
</dbReference>
<evidence type="ECO:0000259" key="6">
    <source>
        <dbReference type="PROSITE" id="PS50011"/>
    </source>
</evidence>
<dbReference type="Proteomes" id="UP001150538">
    <property type="component" value="Unassembled WGS sequence"/>
</dbReference>